<dbReference type="InterPro" id="IPR036388">
    <property type="entry name" value="WH-like_DNA-bd_sf"/>
</dbReference>
<dbReference type="SMART" id="SM00345">
    <property type="entry name" value="HTH_GNTR"/>
    <property type="match status" value="1"/>
</dbReference>
<evidence type="ECO:0000256" key="1">
    <source>
        <dbReference type="ARBA" id="ARBA00005384"/>
    </source>
</evidence>
<dbReference type="GO" id="GO:0003677">
    <property type="term" value="F:DNA binding"/>
    <property type="evidence" value="ECO:0007669"/>
    <property type="project" value="UniProtKB-KW"/>
</dbReference>
<dbReference type="GO" id="GO:0003700">
    <property type="term" value="F:DNA-binding transcription factor activity"/>
    <property type="evidence" value="ECO:0007669"/>
    <property type="project" value="InterPro"/>
</dbReference>
<dbReference type="PANTHER" id="PTHR46577:SF1">
    <property type="entry name" value="HTH-TYPE TRANSCRIPTIONAL REGULATORY PROTEIN GABR"/>
    <property type="match status" value="1"/>
</dbReference>
<keyword evidence="5" id="KW-0804">Transcription</keyword>
<dbReference type="SUPFAM" id="SSF53383">
    <property type="entry name" value="PLP-dependent transferases"/>
    <property type="match status" value="1"/>
</dbReference>
<dbReference type="Gene3D" id="3.40.640.10">
    <property type="entry name" value="Type I PLP-dependent aspartate aminotransferase-like (Major domain)"/>
    <property type="match status" value="1"/>
</dbReference>
<keyword evidence="8" id="KW-1185">Reference proteome</keyword>
<proteinExistence type="inferred from homology"/>
<evidence type="ECO:0000313" key="8">
    <source>
        <dbReference type="Proteomes" id="UP000494119"/>
    </source>
</evidence>
<keyword evidence="3" id="KW-0805">Transcription regulation</keyword>
<dbReference type="InterPro" id="IPR036390">
    <property type="entry name" value="WH_DNA-bd_sf"/>
</dbReference>
<dbReference type="GO" id="GO:0030170">
    <property type="term" value="F:pyridoxal phosphate binding"/>
    <property type="evidence" value="ECO:0007669"/>
    <property type="project" value="InterPro"/>
</dbReference>
<feature type="domain" description="HTH gntR-type" evidence="6">
    <location>
        <begin position="20"/>
        <end position="88"/>
    </location>
</feature>
<organism evidence="7 8">
    <name type="scientific">Paraburkholderia caffeinitolerans</name>
    <dbReference type="NCBI Taxonomy" id="1723730"/>
    <lineage>
        <taxon>Bacteria</taxon>
        <taxon>Pseudomonadati</taxon>
        <taxon>Pseudomonadota</taxon>
        <taxon>Betaproteobacteria</taxon>
        <taxon>Burkholderiales</taxon>
        <taxon>Burkholderiaceae</taxon>
        <taxon>Paraburkholderia</taxon>
    </lineage>
</organism>
<evidence type="ECO:0000313" key="7">
    <source>
        <dbReference type="EMBL" id="CAB3793176.1"/>
    </source>
</evidence>
<dbReference type="Pfam" id="PF00392">
    <property type="entry name" value="GntR"/>
    <property type="match status" value="1"/>
</dbReference>
<dbReference type="PROSITE" id="PS50949">
    <property type="entry name" value="HTH_GNTR"/>
    <property type="match status" value="1"/>
</dbReference>
<protein>
    <submittedName>
        <fullName evidence="7">HTH-type transcriptional regulatory protein GabR</fullName>
    </submittedName>
</protein>
<dbReference type="PANTHER" id="PTHR46577">
    <property type="entry name" value="HTH-TYPE TRANSCRIPTIONAL REGULATORY PROTEIN GABR"/>
    <property type="match status" value="1"/>
</dbReference>
<dbReference type="InterPro" id="IPR015424">
    <property type="entry name" value="PyrdxlP-dep_Trfase"/>
</dbReference>
<reference evidence="7 8" key="1">
    <citation type="submission" date="2020-04" db="EMBL/GenBank/DDBJ databases">
        <authorList>
            <person name="De Canck E."/>
        </authorList>
    </citation>
    <scope>NUCLEOTIDE SEQUENCE [LARGE SCALE GENOMIC DNA]</scope>
    <source>
        <strain evidence="7 8">LMG 28688</strain>
    </source>
</reference>
<keyword evidence="4" id="KW-0238">DNA-binding</keyword>
<dbReference type="RefSeq" id="WP_175196234.1">
    <property type="nucleotide sequence ID" value="NZ_CADIKL010000017.1"/>
</dbReference>
<dbReference type="Gene3D" id="1.10.10.10">
    <property type="entry name" value="Winged helix-like DNA-binding domain superfamily/Winged helix DNA-binding domain"/>
    <property type="match status" value="1"/>
</dbReference>
<name>A0A6J5G9C8_9BURK</name>
<evidence type="ECO:0000256" key="5">
    <source>
        <dbReference type="ARBA" id="ARBA00023163"/>
    </source>
</evidence>
<dbReference type="AlphaFoldDB" id="A0A6J5G9C8"/>
<dbReference type="CDD" id="cd00609">
    <property type="entry name" value="AAT_like"/>
    <property type="match status" value="1"/>
</dbReference>
<dbReference type="InterPro" id="IPR000524">
    <property type="entry name" value="Tscrpt_reg_HTH_GntR"/>
</dbReference>
<dbReference type="Pfam" id="PF00155">
    <property type="entry name" value="Aminotran_1_2"/>
    <property type="match status" value="1"/>
</dbReference>
<dbReference type="InterPro" id="IPR004839">
    <property type="entry name" value="Aminotransferase_I/II_large"/>
</dbReference>
<evidence type="ECO:0000256" key="2">
    <source>
        <dbReference type="ARBA" id="ARBA00022898"/>
    </source>
</evidence>
<dbReference type="Proteomes" id="UP000494119">
    <property type="component" value="Unassembled WGS sequence"/>
</dbReference>
<keyword evidence="2" id="KW-0663">Pyridoxal phosphate</keyword>
<evidence type="ECO:0000259" key="6">
    <source>
        <dbReference type="PROSITE" id="PS50949"/>
    </source>
</evidence>
<evidence type="ECO:0000256" key="3">
    <source>
        <dbReference type="ARBA" id="ARBA00023015"/>
    </source>
</evidence>
<dbReference type="EMBL" id="CADIKL010000017">
    <property type="protein sequence ID" value="CAB3793176.1"/>
    <property type="molecule type" value="Genomic_DNA"/>
</dbReference>
<sequence>MKVPGGVLLADIALDRTSDVPLHRQLYLQIRRQVLSGRLTSGTRLPSTRTLIRELGVSRITIVNAFDQLVAEGFLSSRIGAGTYVADEWSAQQRPQPAPERPHLSARGAATISARGDLFSRAPQSWSPDESESFISSQGAFEEFPVRVWKRLLSRHGSRRDIDLLGYGDPLGYRPLREAIANYLNDVRGLDCEVDQIAISSGAQQAFNVLAMLLLDPDDAVWVEDPGHIAARLAFQAQGCRLYGVALDEQGADVSFGIARHPRARLAFVTPSRQHPLGMTMSLGRRMEWIDWARDSQSWIIEDDCDSELRYRGPLLPALFGLDRNEHVIYVGTLSKVMFPSLRLGYVVLPKDLVAPFAAVCTVIGRSPSTLMQAVAADFIREGHLQAHIRHTRGLYQRRQHTLLTELGSQLGHCLSAGPVDAGMHVLGWLSEEVDDLHVARSLAQRGVYTYALGEYCLEQRQRPALLIGFAGTAEANMRRAVARMADALKQLGLA</sequence>
<dbReference type="CDD" id="cd07377">
    <property type="entry name" value="WHTH_GntR"/>
    <property type="match status" value="1"/>
</dbReference>
<comment type="similarity">
    <text evidence="1">In the C-terminal section; belongs to the class-I pyridoxal-phosphate-dependent aminotransferase family.</text>
</comment>
<dbReference type="InterPro" id="IPR051446">
    <property type="entry name" value="HTH_trans_reg/aminotransferase"/>
</dbReference>
<evidence type="ECO:0000256" key="4">
    <source>
        <dbReference type="ARBA" id="ARBA00023125"/>
    </source>
</evidence>
<accession>A0A6J5G9C8</accession>
<dbReference type="PRINTS" id="PR00035">
    <property type="entry name" value="HTHGNTR"/>
</dbReference>
<dbReference type="SUPFAM" id="SSF46785">
    <property type="entry name" value="Winged helix' DNA-binding domain"/>
    <property type="match status" value="1"/>
</dbReference>
<gene>
    <name evidence="7" type="primary">gabR_2</name>
    <name evidence="7" type="ORF">LMG28688_03669</name>
</gene>
<dbReference type="InterPro" id="IPR015421">
    <property type="entry name" value="PyrdxlP-dep_Trfase_major"/>
</dbReference>